<keyword evidence="4 5" id="KW-0472">Membrane</keyword>
<feature type="transmembrane region" description="Helical" evidence="5">
    <location>
        <begin position="77"/>
        <end position="101"/>
    </location>
</feature>
<dbReference type="InterPro" id="IPR052527">
    <property type="entry name" value="Metal_cation-efflux_comp"/>
</dbReference>
<proteinExistence type="predicted"/>
<gene>
    <name evidence="6" type="ORF">GMI68_08175</name>
</gene>
<comment type="caution">
    <text evidence="6">The sequence shown here is derived from an EMBL/GenBank/DDBJ whole genome shotgun (WGS) entry which is preliminary data.</text>
</comment>
<dbReference type="PANTHER" id="PTHR43847">
    <property type="entry name" value="BLL3993 PROTEIN"/>
    <property type="match status" value="1"/>
</dbReference>
<dbReference type="Proteomes" id="UP000636394">
    <property type="component" value="Unassembled WGS sequence"/>
</dbReference>
<dbReference type="InterPro" id="IPR007269">
    <property type="entry name" value="ICMT_MeTrfase"/>
</dbReference>
<evidence type="ECO:0000256" key="1">
    <source>
        <dbReference type="ARBA" id="ARBA00004141"/>
    </source>
</evidence>
<dbReference type="EMBL" id="WPCR01000011">
    <property type="protein sequence ID" value="NHM14734.1"/>
    <property type="molecule type" value="Genomic_DNA"/>
</dbReference>
<evidence type="ECO:0000313" key="6">
    <source>
        <dbReference type="EMBL" id="NHM14734.1"/>
    </source>
</evidence>
<organism evidence="6 7">
    <name type="scientific">Xiamenia xianingshaonis</name>
    <dbReference type="NCBI Taxonomy" id="2682776"/>
    <lineage>
        <taxon>Bacteria</taxon>
        <taxon>Bacillati</taxon>
        <taxon>Actinomycetota</taxon>
        <taxon>Coriobacteriia</taxon>
        <taxon>Eggerthellales</taxon>
        <taxon>Eggerthellaceae</taxon>
        <taxon>Xiamenia</taxon>
    </lineage>
</organism>
<dbReference type="RefSeq" id="WP_166340128.1">
    <property type="nucleotide sequence ID" value="NZ_WPCR01000011.1"/>
</dbReference>
<feature type="transmembrane region" description="Helical" evidence="5">
    <location>
        <begin position="163"/>
        <end position="186"/>
    </location>
</feature>
<dbReference type="Pfam" id="PF04140">
    <property type="entry name" value="ICMT"/>
    <property type="match status" value="1"/>
</dbReference>
<evidence type="ECO:0000256" key="2">
    <source>
        <dbReference type="ARBA" id="ARBA00022692"/>
    </source>
</evidence>
<accession>A0ABX0IIT4</accession>
<dbReference type="Gene3D" id="1.20.120.1630">
    <property type="match status" value="1"/>
</dbReference>
<evidence type="ECO:0000256" key="5">
    <source>
        <dbReference type="SAM" id="Phobius"/>
    </source>
</evidence>
<keyword evidence="3 5" id="KW-1133">Transmembrane helix</keyword>
<dbReference type="PANTHER" id="PTHR43847:SF1">
    <property type="entry name" value="BLL3993 PROTEIN"/>
    <property type="match status" value="1"/>
</dbReference>
<feature type="transmembrane region" description="Helical" evidence="5">
    <location>
        <begin position="34"/>
        <end position="56"/>
    </location>
</feature>
<protein>
    <submittedName>
        <fullName evidence="6">Isoprenylcysteine carboxylmethyltransferase family protein</fullName>
    </submittedName>
</protein>
<comment type="subcellular location">
    <subcellularLocation>
        <location evidence="1">Membrane</location>
        <topology evidence="1">Multi-pass membrane protein</topology>
    </subcellularLocation>
</comment>
<name>A0ABX0IIT4_9ACTN</name>
<sequence length="223" mass="24959">MDAALLRSALVKFAAGLLAVGLLLFLPAGTLSWWRGWLLVGVLFVPMFAAGLVMMAKAPDLLRIRLNAREEQAEQRTVVALSCLMFVAAFVVAGLGCRFGWPMLPEWASWAGAAAFLAAYALYAEVMRENAYLSRTVEVRQGQHVVDTGLYGIVRHPMYSATLLLFLSMPIVLGSPFAFMVMLAYVPIIAKRIRNEEKVLADELEGYPEYLRRVRWRLIPHVW</sequence>
<keyword evidence="7" id="KW-1185">Reference proteome</keyword>
<reference evidence="6 7" key="1">
    <citation type="submission" date="2019-11" db="EMBL/GenBank/DDBJ databases">
        <title>Eggerthellaceae novel genus isolated from the rectal contents of marmort.</title>
        <authorList>
            <person name="Zhang G."/>
        </authorList>
    </citation>
    <scope>NUCLEOTIDE SEQUENCE [LARGE SCALE GENOMIC DNA]</scope>
    <source>
        <strain evidence="7">zg-886</strain>
    </source>
</reference>
<keyword evidence="2 5" id="KW-0812">Transmembrane</keyword>
<evidence type="ECO:0000256" key="4">
    <source>
        <dbReference type="ARBA" id="ARBA00023136"/>
    </source>
</evidence>
<feature type="transmembrane region" description="Helical" evidence="5">
    <location>
        <begin position="107"/>
        <end position="126"/>
    </location>
</feature>
<feature type="transmembrane region" description="Helical" evidence="5">
    <location>
        <begin position="9"/>
        <end position="28"/>
    </location>
</feature>
<evidence type="ECO:0000256" key="3">
    <source>
        <dbReference type="ARBA" id="ARBA00022989"/>
    </source>
</evidence>
<evidence type="ECO:0000313" key="7">
    <source>
        <dbReference type="Proteomes" id="UP000636394"/>
    </source>
</evidence>